<evidence type="ECO:0000313" key="1">
    <source>
        <dbReference type="EMBL" id="MFC7254373.1"/>
    </source>
</evidence>
<reference evidence="1 2" key="1">
    <citation type="journal article" date="2019" name="Int. J. Syst. Evol. Microbiol.">
        <title>The Global Catalogue of Microorganisms (GCM) 10K type strain sequencing project: providing services to taxonomists for standard genome sequencing and annotation.</title>
        <authorList>
            <consortium name="The Broad Institute Genomics Platform"/>
            <consortium name="The Broad Institute Genome Sequencing Center for Infectious Disease"/>
            <person name="Wu L."/>
            <person name="Ma J."/>
        </authorList>
    </citation>
    <scope>NUCLEOTIDE SEQUENCE [LARGE SCALE GENOMIC DNA]</scope>
    <source>
        <strain evidence="1 2">GX21</strain>
    </source>
</reference>
<sequence length="70" mass="7958">MTTTTIERVQELLDAVLQDTTDEEARFKLRTAIQLLEAIEENHGQANEVLENLEIGAETRDRLADLGYLE</sequence>
<gene>
    <name evidence="1" type="ORF">ACFQKE_03510</name>
</gene>
<dbReference type="EMBL" id="JBHTAT010000001">
    <property type="protein sequence ID" value="MFC7254373.1"/>
    <property type="molecule type" value="Genomic_DNA"/>
</dbReference>
<dbReference type="GeneID" id="96952686"/>
<name>A0ABD5ZWE9_9EURY</name>
<dbReference type="RefSeq" id="WP_379702572.1">
    <property type="nucleotide sequence ID" value="NZ_JBHTAT010000001.1"/>
</dbReference>
<accession>A0ABD5ZWE9</accession>
<protein>
    <submittedName>
        <fullName evidence="1">Uncharacterized protein</fullName>
    </submittedName>
</protein>
<dbReference type="AlphaFoldDB" id="A0ABD5ZWE9"/>
<proteinExistence type="predicted"/>
<evidence type="ECO:0000313" key="2">
    <source>
        <dbReference type="Proteomes" id="UP001596434"/>
    </source>
</evidence>
<keyword evidence="2" id="KW-1185">Reference proteome</keyword>
<comment type="caution">
    <text evidence="1">The sequence shown here is derived from an EMBL/GenBank/DDBJ whole genome shotgun (WGS) entry which is preliminary data.</text>
</comment>
<dbReference type="Proteomes" id="UP001596434">
    <property type="component" value="Unassembled WGS sequence"/>
</dbReference>
<organism evidence="1 2">
    <name type="scientific">Haloplanus litoreus</name>
    <dbReference type="NCBI Taxonomy" id="767515"/>
    <lineage>
        <taxon>Archaea</taxon>
        <taxon>Methanobacteriati</taxon>
        <taxon>Methanobacteriota</taxon>
        <taxon>Stenosarchaea group</taxon>
        <taxon>Halobacteria</taxon>
        <taxon>Halobacteriales</taxon>
        <taxon>Haloferacaceae</taxon>
        <taxon>Haloplanus</taxon>
    </lineage>
</organism>